<feature type="transmembrane region" description="Helical" evidence="2">
    <location>
        <begin position="32"/>
        <end position="52"/>
    </location>
</feature>
<evidence type="ECO:0000256" key="2">
    <source>
        <dbReference type="SAM" id="Phobius"/>
    </source>
</evidence>
<feature type="region of interest" description="Disordered" evidence="1">
    <location>
        <begin position="1"/>
        <end position="25"/>
    </location>
</feature>
<feature type="transmembrane region" description="Helical" evidence="2">
    <location>
        <begin position="96"/>
        <end position="115"/>
    </location>
</feature>
<dbReference type="Proteomes" id="UP001596403">
    <property type="component" value="Unassembled WGS sequence"/>
</dbReference>
<proteinExistence type="predicted"/>
<feature type="transmembrane region" description="Helical" evidence="2">
    <location>
        <begin position="121"/>
        <end position="141"/>
    </location>
</feature>
<comment type="caution">
    <text evidence="3">The sequence shown here is derived from an EMBL/GenBank/DDBJ whole genome shotgun (WGS) entry which is preliminary data.</text>
</comment>
<keyword evidence="4" id="KW-1185">Reference proteome</keyword>
<protein>
    <submittedName>
        <fullName evidence="3">5-bromo-4-chloroindolyl phosphate hydrolysis family protein</fullName>
    </submittedName>
</protein>
<dbReference type="InterPro" id="IPR018770">
    <property type="entry name" value="ChloroindolylP_hydrolase"/>
</dbReference>
<evidence type="ECO:0000256" key="1">
    <source>
        <dbReference type="SAM" id="MobiDB-lite"/>
    </source>
</evidence>
<accession>A0ABW1YZ32</accession>
<reference evidence="4" key="1">
    <citation type="journal article" date="2019" name="Int. J. Syst. Evol. Microbiol.">
        <title>The Global Catalogue of Microorganisms (GCM) 10K type strain sequencing project: providing services to taxonomists for standard genome sequencing and annotation.</title>
        <authorList>
            <consortium name="The Broad Institute Genomics Platform"/>
            <consortium name="The Broad Institute Genome Sequencing Center for Infectious Disease"/>
            <person name="Wu L."/>
            <person name="Ma J."/>
        </authorList>
    </citation>
    <scope>NUCLEOTIDE SEQUENCE [LARGE SCALE GENOMIC DNA]</scope>
    <source>
        <strain evidence="4">NBRC 111368</strain>
    </source>
</reference>
<organism evidence="3 4">
    <name type="scientific">Sulfitobacter profundi</name>
    <dbReference type="NCBI Taxonomy" id="2679961"/>
    <lineage>
        <taxon>Bacteria</taxon>
        <taxon>Pseudomonadati</taxon>
        <taxon>Pseudomonadota</taxon>
        <taxon>Alphaproteobacteria</taxon>
        <taxon>Rhodobacterales</taxon>
        <taxon>Roseobacteraceae</taxon>
        <taxon>Sulfitobacter</taxon>
    </lineage>
</organism>
<evidence type="ECO:0000313" key="3">
    <source>
        <dbReference type="EMBL" id="MFC6642334.1"/>
    </source>
</evidence>
<dbReference type="Pfam" id="PF10112">
    <property type="entry name" value="Halogen_Hydrol"/>
    <property type="match status" value="1"/>
</dbReference>
<dbReference type="EMBL" id="JBHSWA010000001">
    <property type="protein sequence ID" value="MFC6642334.1"/>
    <property type="molecule type" value="Genomic_DNA"/>
</dbReference>
<name>A0ABW1YZ32_9RHOB</name>
<keyword evidence="2" id="KW-0812">Transmembrane</keyword>
<keyword evidence="2" id="KW-0472">Membrane</keyword>
<gene>
    <name evidence="3" type="ORF">ACFQAU_12135</name>
</gene>
<evidence type="ECO:0000313" key="4">
    <source>
        <dbReference type="Proteomes" id="UP001596403"/>
    </source>
</evidence>
<sequence>MAQRFGGKYSPDTDATPGSTPRKTRRLRVDPVGGRVNLMFLPPVLLAGTSLIGGAGTLVLGLGGAFLLASGVWLLRDGLLAEAEYHERKVARRPVLPRKILAAVLAGAGAALAAYSNDPSLIAALLYGLAASALHLAAFGIDPLQNKGMEGIDTFQQDRVARVVDEAEKLLSGMSQAILRAGDRRAEARLAEFQETARHLIRTVEEDPRDLTAARKYLVVYLRGAHDATVKFADLYARNQDAQARDDYLALLDDLDQNFAARTAKSLLDDRSDLNVEIDVLRERLSREGVRLEQAAPANTKEDQ</sequence>
<keyword evidence="2" id="KW-1133">Transmembrane helix</keyword>
<dbReference type="RefSeq" id="WP_132444414.1">
    <property type="nucleotide sequence ID" value="NZ_JBHSWA010000001.1"/>
</dbReference>
<feature type="transmembrane region" description="Helical" evidence="2">
    <location>
        <begin position="58"/>
        <end position="75"/>
    </location>
</feature>